<dbReference type="GO" id="GO:0043565">
    <property type="term" value="F:sequence-specific DNA binding"/>
    <property type="evidence" value="ECO:0007669"/>
    <property type="project" value="InterPro"/>
</dbReference>
<dbReference type="PANTHER" id="PTHR40055">
    <property type="entry name" value="TRANSCRIPTIONAL REGULATOR YGIV-RELATED"/>
    <property type="match status" value="1"/>
</dbReference>
<dbReference type="RefSeq" id="WP_144279510.1">
    <property type="nucleotide sequence ID" value="NZ_CP041730.1"/>
</dbReference>
<dbReference type="Pfam" id="PF12833">
    <property type="entry name" value="HTH_18"/>
    <property type="match status" value="1"/>
</dbReference>
<dbReference type="SUPFAM" id="SSF46689">
    <property type="entry name" value="Homeodomain-like"/>
    <property type="match status" value="2"/>
</dbReference>
<dbReference type="SMART" id="SM00342">
    <property type="entry name" value="HTH_ARAC"/>
    <property type="match status" value="1"/>
</dbReference>
<dbReference type="KEGG" id="cari:FNU76_18205"/>
<dbReference type="AlphaFoldDB" id="A0A516SJ11"/>
<evidence type="ECO:0000313" key="4">
    <source>
        <dbReference type="EMBL" id="QDQ28123.1"/>
    </source>
</evidence>
<dbReference type="EMBL" id="CP041730">
    <property type="protein sequence ID" value="QDQ28123.1"/>
    <property type="molecule type" value="Genomic_DNA"/>
</dbReference>
<dbReference type="InterPro" id="IPR050908">
    <property type="entry name" value="SmbC-like"/>
</dbReference>
<name>A0A516SJ11_9NEIS</name>
<gene>
    <name evidence="4" type="ORF">FNU76_18205</name>
</gene>
<dbReference type="InterPro" id="IPR018060">
    <property type="entry name" value="HTH_AraC"/>
</dbReference>
<evidence type="ECO:0000256" key="1">
    <source>
        <dbReference type="ARBA" id="ARBA00023015"/>
    </source>
</evidence>
<dbReference type="Proteomes" id="UP000317550">
    <property type="component" value="Chromosome"/>
</dbReference>
<evidence type="ECO:0000259" key="3">
    <source>
        <dbReference type="PROSITE" id="PS01124"/>
    </source>
</evidence>
<keyword evidence="5" id="KW-1185">Reference proteome</keyword>
<dbReference type="InterPro" id="IPR029442">
    <property type="entry name" value="GyrI-like"/>
</dbReference>
<dbReference type="InterPro" id="IPR009057">
    <property type="entry name" value="Homeodomain-like_sf"/>
</dbReference>
<dbReference type="Pfam" id="PF06445">
    <property type="entry name" value="GyrI-like"/>
    <property type="match status" value="1"/>
</dbReference>
<keyword evidence="1" id="KW-0805">Transcription regulation</keyword>
<dbReference type="GO" id="GO:0003700">
    <property type="term" value="F:DNA-binding transcription factor activity"/>
    <property type="evidence" value="ECO:0007669"/>
    <property type="project" value="InterPro"/>
</dbReference>
<evidence type="ECO:0000313" key="5">
    <source>
        <dbReference type="Proteomes" id="UP000317550"/>
    </source>
</evidence>
<dbReference type="InterPro" id="IPR011256">
    <property type="entry name" value="Reg_factor_effector_dom_sf"/>
</dbReference>
<keyword evidence="2" id="KW-0804">Transcription</keyword>
<proteinExistence type="predicted"/>
<dbReference type="SUPFAM" id="SSF55136">
    <property type="entry name" value="Probable bacterial effector-binding domain"/>
    <property type="match status" value="1"/>
</dbReference>
<protein>
    <submittedName>
        <fullName evidence="4">AraC family transcriptional regulator</fullName>
    </submittedName>
</protein>
<accession>A0A516SJ11</accession>
<dbReference type="PROSITE" id="PS01124">
    <property type="entry name" value="HTH_ARAC_FAMILY_2"/>
    <property type="match status" value="1"/>
</dbReference>
<dbReference type="OrthoDB" id="161473at2"/>
<dbReference type="Gene3D" id="3.20.80.10">
    <property type="entry name" value="Regulatory factor, effector binding domain"/>
    <property type="match status" value="1"/>
</dbReference>
<reference evidence="5" key="1">
    <citation type="submission" date="2019-07" db="EMBL/GenBank/DDBJ databases">
        <title>Chitinimonas sp. nov., isolated from Ny-Alesund, arctica soil.</title>
        <authorList>
            <person name="Xu Q."/>
            <person name="Peng F."/>
        </authorList>
    </citation>
    <scope>NUCLEOTIDE SEQUENCE [LARGE SCALE GENOMIC DNA]</scope>
    <source>
        <strain evidence="5">R3-44</strain>
    </source>
</reference>
<dbReference type="SMART" id="SM00871">
    <property type="entry name" value="AraC_E_bind"/>
    <property type="match status" value="1"/>
</dbReference>
<organism evidence="4 5">
    <name type="scientific">Chitinimonas arctica</name>
    <dbReference type="NCBI Taxonomy" id="2594795"/>
    <lineage>
        <taxon>Bacteria</taxon>
        <taxon>Pseudomonadati</taxon>
        <taxon>Pseudomonadota</taxon>
        <taxon>Betaproteobacteria</taxon>
        <taxon>Neisseriales</taxon>
        <taxon>Chitinibacteraceae</taxon>
        <taxon>Chitinimonas</taxon>
    </lineage>
</organism>
<dbReference type="Gene3D" id="1.10.10.60">
    <property type="entry name" value="Homeodomain-like"/>
    <property type="match status" value="2"/>
</dbReference>
<dbReference type="InterPro" id="IPR010499">
    <property type="entry name" value="AraC_E-bd"/>
</dbReference>
<feature type="domain" description="HTH araC/xylS-type" evidence="3">
    <location>
        <begin position="14"/>
        <end position="112"/>
    </location>
</feature>
<evidence type="ECO:0000256" key="2">
    <source>
        <dbReference type="ARBA" id="ARBA00023163"/>
    </source>
</evidence>
<dbReference type="PANTHER" id="PTHR40055:SF1">
    <property type="entry name" value="TRANSCRIPTIONAL REGULATOR YGIV-RELATED"/>
    <property type="match status" value="1"/>
</dbReference>
<sequence>MRKITELSYRGRINRVTAHIEAHLAEPLTGDSLAELAALSRFHFHRMFCAMLGETPAQYVQRRRLHRAVDRLRGSQASVTAIALECGFDSAHALGKALRRSTGMSATALRLAAREGAAHPFRVFRPQPARKDRHMLQPQFKDFPSRTILVATEFGIFDNDAGAAARRAIQRLEQFVDAHPVWRDHMRGCLAYSSRPPEGPNDPDFPFNAAFIMDAPPLLPDGSDLRLETLPGTRCAVFRHIGPYRTLWQTWQAIYRDWLPSADVKLRHQQPWEEYMNSPHDVPPAELVTEICVPVEGPQIQS</sequence>